<dbReference type="Proteomes" id="UP000478052">
    <property type="component" value="Unassembled WGS sequence"/>
</dbReference>
<comment type="caution">
    <text evidence="1">The sequence shown here is derived from an EMBL/GenBank/DDBJ whole genome shotgun (WGS) entry which is preliminary data.</text>
</comment>
<accession>A0A6G0Z4R1</accession>
<reference evidence="1 2" key="1">
    <citation type="submission" date="2019-08" db="EMBL/GenBank/DDBJ databases">
        <title>Whole genome of Aphis craccivora.</title>
        <authorList>
            <person name="Voronova N.V."/>
            <person name="Shulinski R.S."/>
            <person name="Bandarenka Y.V."/>
            <person name="Zhorov D.G."/>
            <person name="Warner D."/>
        </authorList>
    </citation>
    <scope>NUCLEOTIDE SEQUENCE [LARGE SCALE GENOMIC DNA]</scope>
    <source>
        <strain evidence="1">180601</strain>
        <tissue evidence="1">Whole Body</tissue>
    </source>
</reference>
<dbReference type="InterPro" id="IPR036397">
    <property type="entry name" value="RNaseH_sf"/>
</dbReference>
<dbReference type="AlphaFoldDB" id="A0A6G0Z4R1"/>
<gene>
    <name evidence="1" type="ORF">FWK35_00007544</name>
</gene>
<dbReference type="EMBL" id="VUJU01001398">
    <property type="protein sequence ID" value="KAF0765440.1"/>
    <property type="molecule type" value="Genomic_DNA"/>
</dbReference>
<protein>
    <submittedName>
        <fullName evidence="1">Protein GVQW3-like</fullName>
    </submittedName>
</protein>
<dbReference type="GO" id="GO:0003676">
    <property type="term" value="F:nucleic acid binding"/>
    <property type="evidence" value="ECO:0007669"/>
    <property type="project" value="InterPro"/>
</dbReference>
<keyword evidence="2" id="KW-1185">Reference proteome</keyword>
<dbReference type="Gene3D" id="3.30.420.10">
    <property type="entry name" value="Ribonuclease H-like superfamily/Ribonuclease H"/>
    <property type="match status" value="1"/>
</dbReference>
<evidence type="ECO:0000313" key="2">
    <source>
        <dbReference type="Proteomes" id="UP000478052"/>
    </source>
</evidence>
<organism evidence="1 2">
    <name type="scientific">Aphis craccivora</name>
    <name type="common">Cowpea aphid</name>
    <dbReference type="NCBI Taxonomy" id="307492"/>
    <lineage>
        <taxon>Eukaryota</taxon>
        <taxon>Metazoa</taxon>
        <taxon>Ecdysozoa</taxon>
        <taxon>Arthropoda</taxon>
        <taxon>Hexapoda</taxon>
        <taxon>Insecta</taxon>
        <taxon>Pterygota</taxon>
        <taxon>Neoptera</taxon>
        <taxon>Paraneoptera</taxon>
        <taxon>Hemiptera</taxon>
        <taxon>Sternorrhyncha</taxon>
        <taxon>Aphidomorpha</taxon>
        <taxon>Aphidoidea</taxon>
        <taxon>Aphididae</taxon>
        <taxon>Aphidini</taxon>
        <taxon>Aphis</taxon>
        <taxon>Aphis</taxon>
    </lineage>
</organism>
<evidence type="ECO:0000313" key="1">
    <source>
        <dbReference type="EMBL" id="KAF0765440.1"/>
    </source>
</evidence>
<proteinExistence type="predicted"/>
<sequence length="191" mass="22268">MFVHFRLELYSEVYGVFVVRCTSLQHRTMKCNKMLCSTSKIVYKNLFHDTAIVFDDEATSIIELLRDVFRNFSPQVVIQRCNDAAADASLRIRRIRPEYRLPESWTLLHDNAPAHAPTLLTRFYAENKIIVLSHPPYSPDLDHADYFLFPKLKFKMKSNFFDFCNSKSHHIKIAQRTPSICPHGNVTVNFV</sequence>
<dbReference type="OrthoDB" id="10017160at2759"/>
<name>A0A6G0Z4R1_APHCR</name>